<comment type="caution">
    <text evidence="2">The sequence shown here is derived from an EMBL/GenBank/DDBJ whole genome shotgun (WGS) entry which is preliminary data.</text>
</comment>
<evidence type="ECO:0000256" key="1">
    <source>
        <dbReference type="SAM" id="MobiDB-lite"/>
    </source>
</evidence>
<gene>
    <name evidence="2" type="ORF">B4127_2491</name>
</gene>
<proteinExistence type="predicted"/>
<dbReference type="EMBL" id="JXCL01000029">
    <property type="protein sequence ID" value="KIL17226.1"/>
    <property type="molecule type" value="Genomic_DNA"/>
</dbReference>
<protein>
    <submittedName>
        <fullName evidence="2">Uncharacterized protein</fullName>
    </submittedName>
</protein>
<organism evidence="2 3">
    <name type="scientific">Bacillus pumilus</name>
    <name type="common">Bacillus mesentericus</name>
    <dbReference type="NCBI Taxonomy" id="1408"/>
    <lineage>
        <taxon>Bacteria</taxon>
        <taxon>Bacillati</taxon>
        <taxon>Bacillota</taxon>
        <taxon>Bacilli</taxon>
        <taxon>Bacillales</taxon>
        <taxon>Bacillaceae</taxon>
        <taxon>Bacillus</taxon>
    </lineage>
</organism>
<feature type="compositionally biased region" description="Basic and acidic residues" evidence="1">
    <location>
        <begin position="11"/>
        <end position="21"/>
    </location>
</feature>
<dbReference type="Proteomes" id="UP000031978">
    <property type="component" value="Unassembled WGS sequence"/>
</dbReference>
<sequence length="38" mass="4590">MIMKKKQQTKQQDERDPKQKDMPSYAEAESKKMQYGQK</sequence>
<evidence type="ECO:0000313" key="3">
    <source>
        <dbReference type="Proteomes" id="UP000031978"/>
    </source>
</evidence>
<accession>A0AB34QS23</accession>
<reference evidence="2 3" key="1">
    <citation type="submission" date="2014-12" db="EMBL/GenBank/DDBJ databases">
        <title>Draft Genome Sequences of Five Spore-Forming Food Isolates of Bacillus pumilus.</title>
        <authorList>
            <person name="de Jong A."/>
            <person name="van Heel A.J."/>
            <person name="Montalban-Lopez M."/>
            <person name="Krawczyk A.O."/>
            <person name="Berendsen E.M."/>
            <person name="Wells-Bennik M."/>
            <person name="Kuipers O.P."/>
        </authorList>
    </citation>
    <scope>NUCLEOTIDE SEQUENCE [LARGE SCALE GENOMIC DNA]</scope>
    <source>
        <strain evidence="2 3">B4127</strain>
    </source>
</reference>
<name>A0AB34QS23_BACPU</name>
<evidence type="ECO:0000313" key="2">
    <source>
        <dbReference type="EMBL" id="KIL17226.1"/>
    </source>
</evidence>
<dbReference type="AlphaFoldDB" id="A0AB34QS23"/>
<feature type="region of interest" description="Disordered" evidence="1">
    <location>
        <begin position="1"/>
        <end position="38"/>
    </location>
</feature>